<dbReference type="InterPro" id="IPR045569">
    <property type="entry name" value="Metalloprtase-TldD/E_C"/>
</dbReference>
<comment type="similarity">
    <text evidence="1">Belongs to the peptidase U62 family.</text>
</comment>
<dbReference type="RefSeq" id="WP_194449909.1">
    <property type="nucleotide sequence ID" value="NZ_CP063849.1"/>
</dbReference>
<dbReference type="GO" id="GO:0008237">
    <property type="term" value="F:metallopeptidase activity"/>
    <property type="evidence" value="ECO:0007669"/>
    <property type="project" value="InterPro"/>
</dbReference>
<evidence type="ECO:0000313" key="5">
    <source>
        <dbReference type="EMBL" id="QOY88246.1"/>
    </source>
</evidence>
<evidence type="ECO:0000259" key="4">
    <source>
        <dbReference type="Pfam" id="PF19290"/>
    </source>
</evidence>
<dbReference type="AlphaFoldDB" id="A0A7S7NR22"/>
<feature type="domain" description="Metalloprotease TldD/E central" evidence="4">
    <location>
        <begin position="121"/>
        <end position="226"/>
    </location>
</feature>
<organism evidence="5 6">
    <name type="scientific">Paludibaculum fermentans</name>
    <dbReference type="NCBI Taxonomy" id="1473598"/>
    <lineage>
        <taxon>Bacteria</taxon>
        <taxon>Pseudomonadati</taxon>
        <taxon>Acidobacteriota</taxon>
        <taxon>Terriglobia</taxon>
        <taxon>Bryobacterales</taxon>
        <taxon>Bryobacteraceae</taxon>
        <taxon>Paludibaculum</taxon>
    </lineage>
</organism>
<dbReference type="Gene3D" id="3.30.2290.10">
    <property type="entry name" value="PmbA/TldD superfamily"/>
    <property type="match status" value="1"/>
</dbReference>
<reference evidence="5 6" key="1">
    <citation type="submission" date="2020-10" db="EMBL/GenBank/DDBJ databases">
        <title>Complete genome sequence of Paludibaculum fermentans P105T, a facultatively anaerobic acidobacterium capable of dissimilatory Fe(III) reduction.</title>
        <authorList>
            <person name="Dedysh S.N."/>
            <person name="Beletsky A.V."/>
            <person name="Kulichevskaya I.S."/>
            <person name="Mardanov A.V."/>
            <person name="Ravin N.V."/>
        </authorList>
    </citation>
    <scope>NUCLEOTIDE SEQUENCE [LARGE SCALE GENOMIC DNA]</scope>
    <source>
        <strain evidence="5 6">P105</strain>
    </source>
</reference>
<dbReference type="InterPro" id="IPR002510">
    <property type="entry name" value="Metalloprtase-TldD/E_N"/>
</dbReference>
<dbReference type="Pfam" id="PF19289">
    <property type="entry name" value="PmbA_TldD_3rd"/>
    <property type="match status" value="1"/>
</dbReference>
<dbReference type="PANTHER" id="PTHR43421">
    <property type="entry name" value="METALLOPROTEASE PMBA"/>
    <property type="match status" value="1"/>
</dbReference>
<proteinExistence type="inferred from homology"/>
<dbReference type="GO" id="GO:0006508">
    <property type="term" value="P:proteolysis"/>
    <property type="evidence" value="ECO:0007669"/>
    <property type="project" value="InterPro"/>
</dbReference>
<dbReference type="InterPro" id="IPR035068">
    <property type="entry name" value="TldD/PmbA_N"/>
</dbReference>
<dbReference type="GO" id="GO:0005829">
    <property type="term" value="C:cytosol"/>
    <property type="evidence" value="ECO:0007669"/>
    <property type="project" value="TreeGrafter"/>
</dbReference>
<dbReference type="Pfam" id="PF19290">
    <property type="entry name" value="PmbA_TldD_2nd"/>
    <property type="match status" value="1"/>
</dbReference>
<evidence type="ECO:0000313" key="6">
    <source>
        <dbReference type="Proteomes" id="UP000593892"/>
    </source>
</evidence>
<dbReference type="Pfam" id="PF01523">
    <property type="entry name" value="PmbA_TldD_1st"/>
    <property type="match status" value="1"/>
</dbReference>
<feature type="domain" description="Metalloprotease TldD/E C-terminal" evidence="3">
    <location>
        <begin position="233"/>
        <end position="450"/>
    </location>
</feature>
<dbReference type="EMBL" id="CP063849">
    <property type="protein sequence ID" value="QOY88246.1"/>
    <property type="molecule type" value="Genomic_DNA"/>
</dbReference>
<dbReference type="SUPFAM" id="SSF111283">
    <property type="entry name" value="Putative modulator of DNA gyrase, PmbA/TldD"/>
    <property type="match status" value="1"/>
</dbReference>
<accession>A0A7S7NR22</accession>
<keyword evidence="6" id="KW-1185">Reference proteome</keyword>
<dbReference type="InterPro" id="IPR045570">
    <property type="entry name" value="Metalloprtase-TldD/E_cen_dom"/>
</dbReference>
<gene>
    <name evidence="5" type="ORF">IRI77_36855</name>
</gene>
<evidence type="ECO:0000256" key="1">
    <source>
        <dbReference type="ARBA" id="ARBA00005836"/>
    </source>
</evidence>
<evidence type="ECO:0000259" key="3">
    <source>
        <dbReference type="Pfam" id="PF19289"/>
    </source>
</evidence>
<feature type="domain" description="Metalloprotease TldD/E N-terminal" evidence="2">
    <location>
        <begin position="26"/>
        <end position="90"/>
    </location>
</feature>
<dbReference type="PANTHER" id="PTHR43421:SF1">
    <property type="entry name" value="METALLOPROTEASE PMBA"/>
    <property type="match status" value="1"/>
</dbReference>
<dbReference type="KEGG" id="pfer:IRI77_36855"/>
<protein>
    <submittedName>
        <fullName evidence="5">TldD/PmbA family protein</fullName>
    </submittedName>
</protein>
<dbReference type="Proteomes" id="UP000593892">
    <property type="component" value="Chromosome"/>
</dbReference>
<dbReference type="InterPro" id="IPR047657">
    <property type="entry name" value="PmbA"/>
</dbReference>
<name>A0A7S7NR22_PALFE</name>
<dbReference type="InterPro" id="IPR036059">
    <property type="entry name" value="TldD/PmbA_sf"/>
</dbReference>
<sequence>MSPSNAHEEIAARLIALALARGVTAAEATVSEGDEFEAQVRLGEVETLKEAGSRAAGLRVLCGQKVGSAYSSDLTDEGLQRIVESATSLAAISMADPHAGLPDPADLGKLDGDLGLYSDSIAQLETAFKIEQARAGEQAAMAVDPRIDNSEGGSFGSHTGWRAFANSLGFLGSYRTSSCSLSVVPVASVDGRRERDYWSSSARTFEKLEKADYIGRKAAERVLRRLGAKKAPTQKVPVIFEPRVARSLVGHIFSAVSGDAVYRKSSFLAGKLGELVANPLVTVIDDGTLPGLFGTSPFDDEGVASRRTTIVDAGVLTSYLLNTYTARKLGLRTTGNAARGITGNASVGHGNLFLQPGTQKPDAIIRGVKNGLYVTELLGSGVNIVNGDYSRGAAGVWIENGELTWPVHEVTISGNLRRMFEQIEAVGDDLEFRGSVACPTLLVGEMTVSGH</sequence>
<evidence type="ECO:0000259" key="2">
    <source>
        <dbReference type="Pfam" id="PF01523"/>
    </source>
</evidence>